<gene>
    <name evidence="1" type="ORF">RQM65_02565</name>
</gene>
<evidence type="ECO:0000313" key="2">
    <source>
        <dbReference type="Proteomes" id="UP001250656"/>
    </source>
</evidence>
<dbReference type="Proteomes" id="UP001250656">
    <property type="component" value="Unassembled WGS sequence"/>
</dbReference>
<accession>A0ABU3L379</accession>
<protein>
    <submittedName>
        <fullName evidence="1">DUF2219 family protein</fullName>
    </submittedName>
</protein>
<sequence length="224" mass="25712">MEADRIAFDRPYAGLLYGRFETVYTFNRSFLKGTLLLGIMGPASLAGKFQDWFHDEITHDPIFDEWKYQVPNQSIFNADLTYGYDFLPNRKWFDVYSAINARLGNLYIDASPTLGVRFGKFNKLAHSLATDNAILLNPADWELLVQATIGGSVNLFDGTAQGSLFRRDFEYAVDDLKLFNAVTTLSLYATFKRISLGIEHHFLYGKVVPTERHVYARTIFKYRF</sequence>
<dbReference type="Gene3D" id="2.40.128.140">
    <property type="entry name" value="Outer membrane protein"/>
    <property type="match status" value="1"/>
</dbReference>
<dbReference type="InterPro" id="IPR037107">
    <property type="entry name" value="Put_OMP_sf"/>
</dbReference>
<organism evidence="1 2">
    <name type="scientific">Pricia mediterranea</name>
    <dbReference type="NCBI Taxonomy" id="3076079"/>
    <lineage>
        <taxon>Bacteria</taxon>
        <taxon>Pseudomonadati</taxon>
        <taxon>Bacteroidota</taxon>
        <taxon>Flavobacteriia</taxon>
        <taxon>Flavobacteriales</taxon>
        <taxon>Flavobacteriaceae</taxon>
        <taxon>Pricia</taxon>
    </lineage>
</organism>
<dbReference type="InterPro" id="IPR018707">
    <property type="entry name" value="LpxR"/>
</dbReference>
<dbReference type="RefSeq" id="WP_314016770.1">
    <property type="nucleotide sequence ID" value="NZ_JAVTTP010000001.1"/>
</dbReference>
<evidence type="ECO:0000313" key="1">
    <source>
        <dbReference type="EMBL" id="MDT7827547.1"/>
    </source>
</evidence>
<keyword evidence="2" id="KW-1185">Reference proteome</keyword>
<comment type="caution">
    <text evidence="1">The sequence shown here is derived from an EMBL/GenBank/DDBJ whole genome shotgun (WGS) entry which is preliminary data.</text>
</comment>
<name>A0ABU3L379_9FLAO</name>
<reference evidence="1 2" key="1">
    <citation type="submission" date="2023-09" db="EMBL/GenBank/DDBJ databases">
        <title>Novel taxa isolated from Blanes Bay.</title>
        <authorList>
            <person name="Rey-Velasco X."/>
            <person name="Lucena T."/>
        </authorList>
    </citation>
    <scope>NUCLEOTIDE SEQUENCE [LARGE SCALE GENOMIC DNA]</scope>
    <source>
        <strain evidence="1 2">S334</strain>
    </source>
</reference>
<dbReference type="Pfam" id="PF09982">
    <property type="entry name" value="LpxR"/>
    <property type="match status" value="1"/>
</dbReference>
<dbReference type="EMBL" id="JAVTTP010000001">
    <property type="protein sequence ID" value="MDT7827547.1"/>
    <property type="molecule type" value="Genomic_DNA"/>
</dbReference>
<proteinExistence type="predicted"/>